<sequence>MARCQLQPQLDERSLQPSTSGYSLLEVIDDEVPGPSGSKVINCRHINYTVACFLYSVPWVDPGTPSKFLCWNRKREWSDQSEEPPKEEAEKERAPEPEETWVLDTLCGLKMKLKRQRVSPVLPEHYKTFNTLLAPWVDPSTPNILCCKRKREWSDESEEPPKEEAEKERAPEPEETCVLDTLCGLKMKLKRRRVSPALPKNYEAFNTLLVGELSMWEDSEDSKHLS</sequence>
<organism evidence="2 3">
    <name type="scientific">Sapajus apella</name>
    <name type="common">Brown-capped capuchin</name>
    <name type="synonym">Cebus apella</name>
    <dbReference type="NCBI Taxonomy" id="9515"/>
    <lineage>
        <taxon>Eukaryota</taxon>
        <taxon>Metazoa</taxon>
        <taxon>Chordata</taxon>
        <taxon>Craniata</taxon>
        <taxon>Vertebrata</taxon>
        <taxon>Euteleostomi</taxon>
        <taxon>Mammalia</taxon>
        <taxon>Eutheria</taxon>
        <taxon>Euarchontoglires</taxon>
        <taxon>Primates</taxon>
        <taxon>Haplorrhini</taxon>
        <taxon>Platyrrhini</taxon>
        <taxon>Cebidae</taxon>
        <taxon>Cebinae</taxon>
        <taxon>Sapajus</taxon>
    </lineage>
</organism>
<dbReference type="GeneID" id="116547461"/>
<dbReference type="AlphaFoldDB" id="A0A6J3HGT6"/>
<proteinExistence type="predicted"/>
<keyword evidence="2" id="KW-1185">Reference proteome</keyword>
<dbReference type="Proteomes" id="UP000504640">
    <property type="component" value="Unplaced"/>
</dbReference>
<dbReference type="InterPro" id="IPR057742">
    <property type="entry name" value="Speedy_E"/>
</dbReference>
<feature type="region of interest" description="Disordered" evidence="1">
    <location>
        <begin position="155"/>
        <end position="174"/>
    </location>
</feature>
<evidence type="ECO:0000313" key="3">
    <source>
        <dbReference type="RefSeq" id="XP_032129306.1"/>
    </source>
</evidence>
<reference evidence="3" key="1">
    <citation type="submission" date="2025-08" db="UniProtKB">
        <authorList>
            <consortium name="RefSeq"/>
        </authorList>
    </citation>
    <scope>IDENTIFICATION</scope>
    <source>
        <tissue evidence="3">Blood</tissue>
    </source>
</reference>
<dbReference type="PANTHER" id="PTHR31156">
    <property type="entry name" value="WBSCR19-LIKE PROTEIN"/>
    <property type="match status" value="1"/>
</dbReference>
<protein>
    <submittedName>
        <fullName evidence="3">Speedy protein-like protein 3</fullName>
    </submittedName>
</protein>
<evidence type="ECO:0000256" key="1">
    <source>
        <dbReference type="SAM" id="MobiDB-lite"/>
    </source>
</evidence>
<dbReference type="GO" id="GO:0019901">
    <property type="term" value="F:protein kinase binding"/>
    <property type="evidence" value="ECO:0007669"/>
    <property type="project" value="InterPro"/>
</dbReference>
<evidence type="ECO:0000313" key="2">
    <source>
        <dbReference type="Proteomes" id="UP000504640"/>
    </source>
</evidence>
<dbReference type="RefSeq" id="XP_032129306.1">
    <property type="nucleotide sequence ID" value="XM_032273415.1"/>
</dbReference>
<accession>A0A6J3HGT6</accession>
<feature type="compositionally biased region" description="Basic and acidic residues" evidence="1">
    <location>
        <begin position="159"/>
        <end position="172"/>
    </location>
</feature>
<gene>
    <name evidence="3" type="primary">LOC116547461</name>
</gene>
<name>A0A6J3HGT6_SAPAP</name>